<protein>
    <submittedName>
        <fullName evidence="9">SEC31 homolog A, COPII coat complex component</fullName>
    </submittedName>
</protein>
<feature type="transmembrane region" description="Helical" evidence="7">
    <location>
        <begin position="194"/>
        <end position="214"/>
    </location>
</feature>
<evidence type="ECO:0000256" key="4">
    <source>
        <dbReference type="ARBA" id="ARBA00022989"/>
    </source>
</evidence>
<keyword evidence="3 7" id="KW-0812">Transmembrane</keyword>
<feature type="domain" description="CWH43-like N-terminal" evidence="8">
    <location>
        <begin position="38"/>
        <end position="246"/>
    </location>
</feature>
<reference evidence="9" key="2">
    <citation type="submission" date="2025-09" db="UniProtKB">
        <authorList>
            <consortium name="Ensembl"/>
        </authorList>
    </citation>
    <scope>IDENTIFICATION</scope>
</reference>
<comment type="similarity">
    <text evidence="2">Belongs to the DRAM/TMEM150 family.</text>
</comment>
<evidence type="ECO:0000256" key="5">
    <source>
        <dbReference type="ARBA" id="ARBA00023136"/>
    </source>
</evidence>
<evidence type="ECO:0000256" key="6">
    <source>
        <dbReference type="SAM" id="MobiDB-lite"/>
    </source>
</evidence>
<dbReference type="Proteomes" id="UP000265000">
    <property type="component" value="Unplaced"/>
</dbReference>
<evidence type="ECO:0000256" key="2">
    <source>
        <dbReference type="ARBA" id="ARBA00006565"/>
    </source>
</evidence>
<evidence type="ECO:0000313" key="9">
    <source>
        <dbReference type="Ensembl" id="ENSFHEP00000005762.1"/>
    </source>
</evidence>
<dbReference type="PANTHER" id="PTHR21324">
    <property type="entry name" value="FASTING-INDUCIBLE INTEGRAL MEMBRANE PROTEIN TM6P1-RELATED"/>
    <property type="match status" value="1"/>
</dbReference>
<evidence type="ECO:0000256" key="7">
    <source>
        <dbReference type="SAM" id="Phobius"/>
    </source>
</evidence>
<dbReference type="AlphaFoldDB" id="A0A3Q2P1I6"/>
<comment type="subcellular location">
    <subcellularLocation>
        <location evidence="1">Endomembrane system</location>
        <topology evidence="1">Multi-pass membrane protein</topology>
    </subcellularLocation>
</comment>
<accession>A0A3Q2P1I6</accession>
<keyword evidence="10" id="KW-1185">Reference proteome</keyword>
<dbReference type="GO" id="GO:0012505">
    <property type="term" value="C:endomembrane system"/>
    <property type="evidence" value="ECO:0007669"/>
    <property type="project" value="UniProtKB-SubCell"/>
</dbReference>
<organism evidence="9 10">
    <name type="scientific">Fundulus heteroclitus</name>
    <name type="common">Killifish</name>
    <name type="synonym">Mummichog</name>
    <dbReference type="NCBI Taxonomy" id="8078"/>
    <lineage>
        <taxon>Eukaryota</taxon>
        <taxon>Metazoa</taxon>
        <taxon>Chordata</taxon>
        <taxon>Craniata</taxon>
        <taxon>Vertebrata</taxon>
        <taxon>Euteleostomi</taxon>
        <taxon>Actinopterygii</taxon>
        <taxon>Neopterygii</taxon>
        <taxon>Teleostei</taxon>
        <taxon>Neoteleostei</taxon>
        <taxon>Acanthomorphata</taxon>
        <taxon>Ovalentaria</taxon>
        <taxon>Atherinomorphae</taxon>
        <taxon>Cyprinodontiformes</taxon>
        <taxon>Fundulidae</taxon>
        <taxon>Fundulus</taxon>
    </lineage>
</organism>
<evidence type="ECO:0000256" key="1">
    <source>
        <dbReference type="ARBA" id="ARBA00004127"/>
    </source>
</evidence>
<dbReference type="Pfam" id="PF10277">
    <property type="entry name" value="Frag1"/>
    <property type="match status" value="1"/>
</dbReference>
<feature type="transmembrane region" description="Helical" evidence="7">
    <location>
        <begin position="97"/>
        <end position="118"/>
    </location>
</feature>
<evidence type="ECO:0000256" key="3">
    <source>
        <dbReference type="ARBA" id="ARBA00022692"/>
    </source>
</evidence>
<feature type="transmembrane region" description="Helical" evidence="7">
    <location>
        <begin position="130"/>
        <end position="150"/>
    </location>
</feature>
<feature type="transmembrane region" description="Helical" evidence="7">
    <location>
        <begin position="226"/>
        <end position="244"/>
    </location>
</feature>
<name>A0A3Q2P1I6_FUNHE</name>
<proteinExistence type="inferred from homology"/>
<evidence type="ECO:0000259" key="8">
    <source>
        <dbReference type="Pfam" id="PF10277"/>
    </source>
</evidence>
<dbReference type="InterPro" id="IPR019402">
    <property type="entry name" value="CWH43_N"/>
</dbReference>
<keyword evidence="5 7" id="KW-0472">Membrane</keyword>
<feature type="region of interest" description="Disordered" evidence="6">
    <location>
        <begin position="1"/>
        <end position="29"/>
    </location>
</feature>
<feature type="compositionally biased region" description="Polar residues" evidence="6">
    <location>
        <begin position="11"/>
        <end position="24"/>
    </location>
</feature>
<dbReference type="GO" id="GO:0005886">
    <property type="term" value="C:plasma membrane"/>
    <property type="evidence" value="ECO:0007669"/>
    <property type="project" value="TreeGrafter"/>
</dbReference>
<dbReference type="PANTHER" id="PTHR21324:SF7">
    <property type="entry name" value="TRANSMEMBRANE PROTEIN 150C"/>
    <property type="match status" value="1"/>
</dbReference>
<feature type="transmembrane region" description="Helical" evidence="7">
    <location>
        <begin position="162"/>
        <end position="182"/>
    </location>
</feature>
<dbReference type="InterPro" id="IPR050911">
    <property type="entry name" value="DRAM/TMEM150_Autophagy_Mod"/>
</dbReference>
<reference evidence="9" key="1">
    <citation type="submission" date="2025-08" db="UniProtKB">
        <authorList>
            <consortium name="Ensembl"/>
        </authorList>
    </citation>
    <scope>IDENTIFICATION</scope>
</reference>
<keyword evidence="4 7" id="KW-1133">Transmembrane helix</keyword>
<evidence type="ECO:0000313" key="10">
    <source>
        <dbReference type="Proteomes" id="UP000265000"/>
    </source>
</evidence>
<feature type="transmembrane region" description="Helical" evidence="7">
    <location>
        <begin position="38"/>
        <end position="60"/>
    </location>
</feature>
<dbReference type="GeneTree" id="ENSGT00390000003175"/>
<sequence length="276" mass="31470">MFHSKPRGSWTMPTSAWRPSTTNSESRRRTKMRSCNPWVFLPPIFSVCTAAGLWGVYFVALYDNRVLPLSSTYRRRNGTANSPYISMAGNFPPASCIFSQVMNLAAFAGFVVGILRYLQVKNRLDKPWLNNLSLVLFSVSCLAMTAVGNFQVLEMKGIHDTATWMTFLPGLVYFLIQSYITLKVNLRNEGRIVAICRFLLSAAIFLCIILMLSLGSLPYMHNVRCQWALVMFYLIFLSTFAIEFRHCRFEVVCRDAVEDQSEPRASHGCREQLKQL</sequence>
<dbReference type="Ensembl" id="ENSFHET00000006619.1">
    <property type="protein sequence ID" value="ENSFHEP00000005762.1"/>
    <property type="gene ID" value="ENSFHEG00000006753.1"/>
</dbReference>